<proteinExistence type="predicted"/>
<keyword evidence="2" id="KW-1185">Reference proteome</keyword>
<evidence type="ECO:0000313" key="1">
    <source>
        <dbReference type="EMBL" id="KAK7270178.1"/>
    </source>
</evidence>
<dbReference type="EMBL" id="JAYWIO010000004">
    <property type="protein sequence ID" value="KAK7270178.1"/>
    <property type="molecule type" value="Genomic_DNA"/>
</dbReference>
<organism evidence="1 2">
    <name type="scientific">Crotalaria pallida</name>
    <name type="common">Smooth rattlebox</name>
    <name type="synonym">Crotalaria striata</name>
    <dbReference type="NCBI Taxonomy" id="3830"/>
    <lineage>
        <taxon>Eukaryota</taxon>
        <taxon>Viridiplantae</taxon>
        <taxon>Streptophyta</taxon>
        <taxon>Embryophyta</taxon>
        <taxon>Tracheophyta</taxon>
        <taxon>Spermatophyta</taxon>
        <taxon>Magnoliopsida</taxon>
        <taxon>eudicotyledons</taxon>
        <taxon>Gunneridae</taxon>
        <taxon>Pentapetalae</taxon>
        <taxon>rosids</taxon>
        <taxon>fabids</taxon>
        <taxon>Fabales</taxon>
        <taxon>Fabaceae</taxon>
        <taxon>Papilionoideae</taxon>
        <taxon>50 kb inversion clade</taxon>
        <taxon>genistoids sensu lato</taxon>
        <taxon>core genistoids</taxon>
        <taxon>Crotalarieae</taxon>
        <taxon>Crotalaria</taxon>
    </lineage>
</organism>
<dbReference type="AlphaFoldDB" id="A0AAN9FAF3"/>
<reference evidence="1 2" key="1">
    <citation type="submission" date="2024-01" db="EMBL/GenBank/DDBJ databases">
        <title>The genomes of 5 underutilized Papilionoideae crops provide insights into root nodulation and disease resistanc.</title>
        <authorList>
            <person name="Yuan L."/>
        </authorList>
    </citation>
    <scope>NUCLEOTIDE SEQUENCE [LARGE SCALE GENOMIC DNA]</scope>
    <source>
        <strain evidence="1">ZHUSHIDOU_FW_LH</strain>
        <tissue evidence="1">Leaf</tissue>
    </source>
</reference>
<accession>A0AAN9FAF3</accession>
<evidence type="ECO:0000313" key="2">
    <source>
        <dbReference type="Proteomes" id="UP001372338"/>
    </source>
</evidence>
<name>A0AAN9FAF3_CROPI</name>
<sequence>MKLLLADWLHSILAYHKPCECEIDIGTPSSFDSLASSSIAATSTQDATTTTTTGIWEHEGQGCLRIVTEHALEVCLVLRRKSNFTVLSAGCPGWAILPGRCCKSATPHGGAQGKFSLKR</sequence>
<gene>
    <name evidence="1" type="ORF">RIF29_23135</name>
</gene>
<dbReference type="Proteomes" id="UP001372338">
    <property type="component" value="Unassembled WGS sequence"/>
</dbReference>
<comment type="caution">
    <text evidence="1">The sequence shown here is derived from an EMBL/GenBank/DDBJ whole genome shotgun (WGS) entry which is preliminary data.</text>
</comment>
<protein>
    <submittedName>
        <fullName evidence="1">Uncharacterized protein</fullName>
    </submittedName>
</protein>